<gene>
    <name evidence="1" type="ORF">METZ01_LOCUS468997</name>
</gene>
<protein>
    <submittedName>
        <fullName evidence="1">Uncharacterized protein</fullName>
    </submittedName>
</protein>
<dbReference type="AlphaFoldDB" id="A0A383B8I9"/>
<sequence length="63" mass="7459">MLVIAGVFFLNACSTEAMSFSRGFLEGYNEKMQEERYINNMIQLEKEKQKTYLCMQKNLNYCD</sequence>
<name>A0A383B8I9_9ZZZZ</name>
<organism evidence="1">
    <name type="scientific">marine metagenome</name>
    <dbReference type="NCBI Taxonomy" id="408172"/>
    <lineage>
        <taxon>unclassified sequences</taxon>
        <taxon>metagenomes</taxon>
        <taxon>ecological metagenomes</taxon>
    </lineage>
</organism>
<reference evidence="1" key="1">
    <citation type="submission" date="2018-05" db="EMBL/GenBank/DDBJ databases">
        <authorList>
            <person name="Lanie J.A."/>
            <person name="Ng W.-L."/>
            <person name="Kazmierczak K.M."/>
            <person name="Andrzejewski T.M."/>
            <person name="Davidsen T.M."/>
            <person name="Wayne K.J."/>
            <person name="Tettelin H."/>
            <person name="Glass J.I."/>
            <person name="Rusch D."/>
            <person name="Podicherti R."/>
            <person name="Tsui H.-C.T."/>
            <person name="Winkler M.E."/>
        </authorList>
    </citation>
    <scope>NUCLEOTIDE SEQUENCE</scope>
</reference>
<dbReference type="EMBL" id="UINC01198260">
    <property type="protein sequence ID" value="SVE16143.1"/>
    <property type="molecule type" value="Genomic_DNA"/>
</dbReference>
<proteinExistence type="predicted"/>
<evidence type="ECO:0000313" key="1">
    <source>
        <dbReference type="EMBL" id="SVE16143.1"/>
    </source>
</evidence>
<accession>A0A383B8I9</accession>